<evidence type="ECO:0000313" key="1">
    <source>
        <dbReference type="EMBL" id="KAL2326171.1"/>
    </source>
</evidence>
<sequence>MYGSMNQIILSENNNIRIQDITTDSVYPIDITVHDSSQLTFSFRGQVYVQAMLLLLGGSELNSGSQCAQMSSQNHTGAPNGILVSLDHCLVSLDKLNLELDRLPKLYNVGFGLIEQVSTYVCT</sequence>
<proteinExistence type="predicted"/>
<dbReference type="Proteomes" id="UP001603857">
    <property type="component" value="Unassembled WGS sequence"/>
</dbReference>
<protein>
    <recommendedName>
        <fullName evidence="3">ZP domain-containing protein</fullName>
    </recommendedName>
</protein>
<accession>A0ABD1LRL4</accession>
<evidence type="ECO:0000313" key="2">
    <source>
        <dbReference type="Proteomes" id="UP001603857"/>
    </source>
</evidence>
<evidence type="ECO:0008006" key="3">
    <source>
        <dbReference type="Google" id="ProtNLM"/>
    </source>
</evidence>
<keyword evidence="2" id="KW-1185">Reference proteome</keyword>
<organism evidence="1 2">
    <name type="scientific">Flemingia macrophylla</name>
    <dbReference type="NCBI Taxonomy" id="520843"/>
    <lineage>
        <taxon>Eukaryota</taxon>
        <taxon>Viridiplantae</taxon>
        <taxon>Streptophyta</taxon>
        <taxon>Embryophyta</taxon>
        <taxon>Tracheophyta</taxon>
        <taxon>Spermatophyta</taxon>
        <taxon>Magnoliopsida</taxon>
        <taxon>eudicotyledons</taxon>
        <taxon>Gunneridae</taxon>
        <taxon>Pentapetalae</taxon>
        <taxon>rosids</taxon>
        <taxon>fabids</taxon>
        <taxon>Fabales</taxon>
        <taxon>Fabaceae</taxon>
        <taxon>Papilionoideae</taxon>
        <taxon>50 kb inversion clade</taxon>
        <taxon>NPAAA clade</taxon>
        <taxon>indigoferoid/millettioid clade</taxon>
        <taxon>Phaseoleae</taxon>
        <taxon>Flemingia</taxon>
    </lineage>
</organism>
<reference evidence="1 2" key="1">
    <citation type="submission" date="2024-08" db="EMBL/GenBank/DDBJ databases">
        <title>Insights into the chromosomal genome structure of Flemingia macrophylla.</title>
        <authorList>
            <person name="Ding Y."/>
            <person name="Zhao Y."/>
            <person name="Bi W."/>
            <person name="Wu M."/>
            <person name="Zhao G."/>
            <person name="Gong Y."/>
            <person name="Li W."/>
            <person name="Zhang P."/>
        </authorList>
    </citation>
    <scope>NUCLEOTIDE SEQUENCE [LARGE SCALE GENOMIC DNA]</scope>
    <source>
        <strain evidence="1">DYQJB</strain>
        <tissue evidence="1">Leaf</tissue>
    </source>
</reference>
<gene>
    <name evidence="1" type="ORF">Fmac_025229</name>
</gene>
<comment type="caution">
    <text evidence="1">The sequence shown here is derived from an EMBL/GenBank/DDBJ whole genome shotgun (WGS) entry which is preliminary data.</text>
</comment>
<dbReference type="EMBL" id="JBGMDY010000008">
    <property type="protein sequence ID" value="KAL2326171.1"/>
    <property type="molecule type" value="Genomic_DNA"/>
</dbReference>
<dbReference type="AlphaFoldDB" id="A0ABD1LRL4"/>
<name>A0ABD1LRL4_9FABA</name>